<dbReference type="GeneID" id="57777753"/>
<dbReference type="Pfam" id="PF01494">
    <property type="entry name" value="FAD_binding_3"/>
    <property type="match status" value="1"/>
</dbReference>
<organism evidence="2 3">
    <name type="scientific">Sphingobium yanoikuyae</name>
    <name type="common">Sphingomonas yanoikuyae</name>
    <dbReference type="NCBI Taxonomy" id="13690"/>
    <lineage>
        <taxon>Bacteria</taxon>
        <taxon>Pseudomonadati</taxon>
        <taxon>Pseudomonadota</taxon>
        <taxon>Alphaproteobacteria</taxon>
        <taxon>Sphingomonadales</taxon>
        <taxon>Sphingomonadaceae</taxon>
        <taxon>Sphingobium</taxon>
    </lineage>
</organism>
<dbReference type="InterPro" id="IPR002938">
    <property type="entry name" value="FAD-bd"/>
</dbReference>
<dbReference type="KEGG" id="sya:A6768_13030"/>
<reference evidence="2 3" key="1">
    <citation type="submission" date="2017-10" db="EMBL/GenBank/DDBJ databases">
        <title>Sphingobium yanoikuyae S72.</title>
        <authorList>
            <person name="Sanchez E."/>
            <person name="Bustos P."/>
            <person name="Mendoza P."/>
            <person name="Guo X."/>
            <person name="Mendoza A."/>
        </authorList>
    </citation>
    <scope>NUCLEOTIDE SEQUENCE [LARGE SCALE GENOMIC DNA]</scope>
    <source>
        <strain evidence="2 3">S72</strain>
    </source>
</reference>
<dbReference type="GO" id="GO:0071949">
    <property type="term" value="F:FAD binding"/>
    <property type="evidence" value="ECO:0007669"/>
    <property type="project" value="InterPro"/>
</dbReference>
<dbReference type="PRINTS" id="PR00420">
    <property type="entry name" value="RNGMNOXGNASE"/>
</dbReference>
<feature type="domain" description="FAD-binding" evidence="1">
    <location>
        <begin position="18"/>
        <end position="352"/>
    </location>
</feature>
<dbReference type="PANTHER" id="PTHR46865:SF2">
    <property type="entry name" value="MONOOXYGENASE"/>
    <property type="match status" value="1"/>
</dbReference>
<dbReference type="SUPFAM" id="SSF51905">
    <property type="entry name" value="FAD/NAD(P)-binding domain"/>
    <property type="match status" value="1"/>
</dbReference>
<dbReference type="RefSeq" id="WP_097383940.1">
    <property type="nucleotide sequence ID" value="NZ_CP023741.1"/>
</dbReference>
<dbReference type="EMBL" id="CP023741">
    <property type="protein sequence ID" value="ATI80816.1"/>
    <property type="molecule type" value="Genomic_DNA"/>
</dbReference>
<evidence type="ECO:0000259" key="1">
    <source>
        <dbReference type="Pfam" id="PF01494"/>
    </source>
</evidence>
<dbReference type="InterPro" id="IPR051704">
    <property type="entry name" value="FAD_aromatic-hydroxylase"/>
</dbReference>
<gene>
    <name evidence="2" type="ORF">A6768_13030</name>
</gene>
<name>A0A291N0F9_SPHYA</name>
<dbReference type="Gene3D" id="3.50.50.60">
    <property type="entry name" value="FAD/NAD(P)-binding domain"/>
    <property type="match status" value="1"/>
</dbReference>
<evidence type="ECO:0000313" key="3">
    <source>
        <dbReference type="Proteomes" id="UP000219422"/>
    </source>
</evidence>
<proteinExistence type="predicted"/>
<dbReference type="InterPro" id="IPR036188">
    <property type="entry name" value="FAD/NAD-bd_sf"/>
</dbReference>
<dbReference type="Proteomes" id="UP000219422">
    <property type="component" value="Chromosome"/>
</dbReference>
<dbReference type="PANTHER" id="PTHR46865">
    <property type="entry name" value="OXIDOREDUCTASE-RELATED"/>
    <property type="match status" value="1"/>
</dbReference>
<protein>
    <submittedName>
        <fullName evidence="2">FAD-dependent oxidoreductase</fullName>
    </submittedName>
</protein>
<sequence>MNKASTTPPSRPANGRRVLVSGASIAGPATAYWLDRYGFDVTLVEKAATIRLGGYPIDLRAVAMDVAEQMDLRPALLDADIDSQRVTFLDGDGDVVVALDPKWIHGGVPGRDVEIARGELTSLLSGLTEDRIPRRFNTSIAALEEDGTGVEVTFDDGSRGRFDIVIGADGVHSNTRALVFGDEAQFSKPIGFCFAGFSISNTLGLDREALISNVPGRMVAIYAAGSLPEKVFVLMAFAHPYRLGRDARDPAFQRDLTAKAFAGAGWQVPELLRAMQTADDLYFDHVEQIRMPAWTRGRVALVGDAAYAPSFLTGQGSSLALTGAYVLASELARHPDHRDAFTAYERKLRPFVEVNQATVAQGMVGMIPATSEQLEQRAVGLKEIAGTSALDGDTARPEHSALDLSEYHDDLRNG</sequence>
<dbReference type="Gene3D" id="3.30.9.10">
    <property type="entry name" value="D-Amino Acid Oxidase, subunit A, domain 2"/>
    <property type="match status" value="1"/>
</dbReference>
<accession>A0A291N0F9</accession>
<dbReference type="AlphaFoldDB" id="A0A291N0F9"/>
<evidence type="ECO:0000313" key="2">
    <source>
        <dbReference type="EMBL" id="ATI80816.1"/>
    </source>
</evidence>